<evidence type="ECO:0000313" key="3">
    <source>
        <dbReference type="Proteomes" id="UP001500752"/>
    </source>
</evidence>
<dbReference type="InterPro" id="IPR036291">
    <property type="entry name" value="NAD(P)-bd_dom_sf"/>
</dbReference>
<feature type="domain" description="NAD-dependent epimerase/dehydratase" evidence="1">
    <location>
        <begin position="15"/>
        <end position="218"/>
    </location>
</feature>
<protein>
    <submittedName>
        <fullName evidence="2">NAD-dependent epimerase/dehydratase family protein</fullName>
    </submittedName>
</protein>
<sequence length="320" mass="33833">MSQPHPQQSRARHYLVTGAGPIGSTVALQLANAGHSVTLASRSGSGPEHPGIRRTRTDATDPVQLAEAATGAEAIFHCIHAAYSAEAWRKVLPQAEAVVLAEATRAGIPAVFPESLYSYSEPRAVMREDSPRRASGGKRGVRTALLDAREASSANTVSVVASDYYGPGAENAHAGTRMLEAVFGGKRLAAIGNPDLPHSFTYLPDLAAAMVRAAQRPELWNRVLHAPTAPPTTQRAMAEGYARAASLTAPRVSGIPGWVLRALGTVNRDMRELAEMAYQFDAAFVMDSARSEAALGLSPTPLEEGFAATAAWWTERSAGA</sequence>
<dbReference type="EMBL" id="BAABEO010000008">
    <property type="protein sequence ID" value="GAA3670766.1"/>
    <property type="molecule type" value="Genomic_DNA"/>
</dbReference>
<comment type="caution">
    <text evidence="2">The sequence shown here is derived from an EMBL/GenBank/DDBJ whole genome shotgun (WGS) entry which is preliminary data.</text>
</comment>
<dbReference type="PANTHER" id="PTHR48079">
    <property type="entry name" value="PROTEIN YEEZ"/>
    <property type="match status" value="1"/>
</dbReference>
<dbReference type="Proteomes" id="UP001500752">
    <property type="component" value="Unassembled WGS sequence"/>
</dbReference>
<name>A0ABP7BXN5_9MICC</name>
<dbReference type="Pfam" id="PF01370">
    <property type="entry name" value="Epimerase"/>
    <property type="match status" value="1"/>
</dbReference>
<gene>
    <name evidence="2" type="ORF">GCM10023081_06380</name>
</gene>
<dbReference type="InterPro" id="IPR051783">
    <property type="entry name" value="NAD(P)-dependent_oxidoreduct"/>
</dbReference>
<evidence type="ECO:0000313" key="2">
    <source>
        <dbReference type="EMBL" id="GAA3670766.1"/>
    </source>
</evidence>
<proteinExistence type="predicted"/>
<dbReference type="Gene3D" id="3.40.50.720">
    <property type="entry name" value="NAD(P)-binding Rossmann-like Domain"/>
    <property type="match status" value="1"/>
</dbReference>
<dbReference type="PANTHER" id="PTHR48079:SF6">
    <property type="entry name" value="NAD(P)-BINDING DOMAIN-CONTAINING PROTEIN-RELATED"/>
    <property type="match status" value="1"/>
</dbReference>
<keyword evidence="3" id="KW-1185">Reference proteome</keyword>
<dbReference type="InterPro" id="IPR001509">
    <property type="entry name" value="Epimerase_deHydtase"/>
</dbReference>
<evidence type="ECO:0000259" key="1">
    <source>
        <dbReference type="Pfam" id="PF01370"/>
    </source>
</evidence>
<dbReference type="RefSeq" id="WP_345148418.1">
    <property type="nucleotide sequence ID" value="NZ_BAABEO010000008.1"/>
</dbReference>
<organism evidence="2 3">
    <name type="scientific">Arthrobacter ginkgonis</name>
    <dbReference type="NCBI Taxonomy" id="1630594"/>
    <lineage>
        <taxon>Bacteria</taxon>
        <taxon>Bacillati</taxon>
        <taxon>Actinomycetota</taxon>
        <taxon>Actinomycetes</taxon>
        <taxon>Micrococcales</taxon>
        <taxon>Micrococcaceae</taxon>
        <taxon>Arthrobacter</taxon>
    </lineage>
</organism>
<dbReference type="SUPFAM" id="SSF51735">
    <property type="entry name" value="NAD(P)-binding Rossmann-fold domains"/>
    <property type="match status" value="1"/>
</dbReference>
<accession>A0ABP7BXN5</accession>
<reference evidence="3" key="1">
    <citation type="journal article" date="2019" name="Int. J. Syst. Evol. Microbiol.">
        <title>The Global Catalogue of Microorganisms (GCM) 10K type strain sequencing project: providing services to taxonomists for standard genome sequencing and annotation.</title>
        <authorList>
            <consortium name="The Broad Institute Genomics Platform"/>
            <consortium name="The Broad Institute Genome Sequencing Center for Infectious Disease"/>
            <person name="Wu L."/>
            <person name="Ma J."/>
        </authorList>
    </citation>
    <scope>NUCLEOTIDE SEQUENCE [LARGE SCALE GENOMIC DNA]</scope>
    <source>
        <strain evidence="3">JCM 30742</strain>
    </source>
</reference>